<reference evidence="2" key="1">
    <citation type="submission" date="2018-11" db="EMBL/GenBank/DDBJ databases">
        <authorList>
            <consortium name="Pathogen Informatics"/>
        </authorList>
    </citation>
    <scope>NUCLEOTIDE SEQUENCE</scope>
</reference>
<organism evidence="2 3">
    <name type="scientific">Protopolystoma xenopodis</name>
    <dbReference type="NCBI Taxonomy" id="117903"/>
    <lineage>
        <taxon>Eukaryota</taxon>
        <taxon>Metazoa</taxon>
        <taxon>Spiralia</taxon>
        <taxon>Lophotrochozoa</taxon>
        <taxon>Platyhelminthes</taxon>
        <taxon>Monogenea</taxon>
        <taxon>Polyopisthocotylea</taxon>
        <taxon>Polystomatidea</taxon>
        <taxon>Polystomatidae</taxon>
        <taxon>Protopolystoma</taxon>
    </lineage>
</organism>
<accession>A0A3S5AGH3</accession>
<dbReference type="EMBL" id="CAAALY010026234">
    <property type="protein sequence ID" value="VEL15865.1"/>
    <property type="molecule type" value="Genomic_DNA"/>
</dbReference>
<dbReference type="OrthoDB" id="10647005at2759"/>
<name>A0A3S5AGH3_9PLAT</name>
<dbReference type="Proteomes" id="UP000784294">
    <property type="component" value="Unassembled WGS sequence"/>
</dbReference>
<evidence type="ECO:0000313" key="3">
    <source>
        <dbReference type="Proteomes" id="UP000784294"/>
    </source>
</evidence>
<proteinExistence type="predicted"/>
<feature type="region of interest" description="Disordered" evidence="1">
    <location>
        <begin position="303"/>
        <end position="331"/>
    </location>
</feature>
<feature type="compositionally biased region" description="Polar residues" evidence="1">
    <location>
        <begin position="310"/>
        <end position="331"/>
    </location>
</feature>
<dbReference type="AlphaFoldDB" id="A0A3S5AGH3"/>
<evidence type="ECO:0000256" key="1">
    <source>
        <dbReference type="SAM" id="MobiDB-lite"/>
    </source>
</evidence>
<gene>
    <name evidence="2" type="ORF">PXEA_LOCUS9305</name>
</gene>
<keyword evidence="3" id="KW-1185">Reference proteome</keyword>
<sequence length="417" mass="47013">MISEDISARNIFDAILPLVSEHARFNNNRTNYEGIIETPTTKQSISDTTPTDLQVNLKGDTGTCMQSAIYTRRNVSHPLVKLEIPPTNHIKISTPSVAALSHSVFLSENDLPEKNLSIVSSIETSDTKEAYYTRGTRYGRSSCSEIVPDKPNPADDGNENYVIGHQTGLSIKFFRGARKQRTCQRQRNLDFRFDGPKPSNLGTKEAICLENLLSDWSNSTLFEPLDSVRSNFAQSKCEFLRYPVALAAAMARAQDNSYLTNYYRSGGSSPCSINSERWNNSSKLRLPDQGFLEIDDTHFSFPPSEPDSLASDSHTSLQESQESTSRPRTKAQFNEMCSSAKVYRRKPTYFLDSHSPFLKHKGKPKRTAKVTKRRPYKKNRLLCSFNKRKGRAKKAVITQPCLTLSLRPNKNVSRTYS</sequence>
<protein>
    <submittedName>
        <fullName evidence="2">Uncharacterized protein</fullName>
    </submittedName>
</protein>
<evidence type="ECO:0000313" key="2">
    <source>
        <dbReference type="EMBL" id="VEL15865.1"/>
    </source>
</evidence>
<comment type="caution">
    <text evidence="2">The sequence shown here is derived from an EMBL/GenBank/DDBJ whole genome shotgun (WGS) entry which is preliminary data.</text>
</comment>